<dbReference type="SUPFAM" id="SSF88723">
    <property type="entry name" value="PIN domain-like"/>
    <property type="match status" value="1"/>
</dbReference>
<evidence type="ECO:0000259" key="1">
    <source>
        <dbReference type="SMART" id="SM00484"/>
    </source>
</evidence>
<gene>
    <name evidence="2" type="ORF">PR048_008743</name>
</gene>
<name>A0ABQ9HXZ1_9NEOP</name>
<dbReference type="Proteomes" id="UP001159363">
    <property type="component" value="Chromosome 3"/>
</dbReference>
<dbReference type="SMART" id="SM00484">
    <property type="entry name" value="XPGI"/>
    <property type="match status" value="1"/>
</dbReference>
<keyword evidence="3" id="KW-1185">Reference proteome</keyword>
<accession>A0ABQ9HXZ1</accession>
<dbReference type="Gene3D" id="1.10.150.20">
    <property type="entry name" value="5' to 3' exonuclease, C-terminal subdomain"/>
    <property type="match status" value="1"/>
</dbReference>
<dbReference type="PRINTS" id="PR00853">
    <property type="entry name" value="XPGRADSUPER"/>
</dbReference>
<sequence>MSAELYCLQLVDGCISQDGDCFLYGAQTVYRNFTISHSGTGGSAAYSIDVYKMTAIMSRLSLSRRKLIALSILCGCDYNEKGVVGVGKETALKFLNTVEKEDILDRCYKFLN</sequence>
<dbReference type="Pfam" id="PF00867">
    <property type="entry name" value="XPG_I"/>
    <property type="match status" value="1"/>
</dbReference>
<reference evidence="2 3" key="1">
    <citation type="submission" date="2023-02" db="EMBL/GenBank/DDBJ databases">
        <title>LHISI_Scaffold_Assembly.</title>
        <authorList>
            <person name="Stuart O.P."/>
            <person name="Cleave R."/>
            <person name="Magrath M.J.L."/>
            <person name="Mikheyev A.S."/>
        </authorList>
    </citation>
    <scope>NUCLEOTIDE SEQUENCE [LARGE SCALE GENOMIC DNA]</scope>
    <source>
        <strain evidence="2">Daus_M_001</strain>
        <tissue evidence="2">Leg muscle</tissue>
    </source>
</reference>
<feature type="domain" description="XPG-I" evidence="1">
    <location>
        <begin position="1"/>
        <end position="62"/>
    </location>
</feature>
<dbReference type="InterPro" id="IPR006084">
    <property type="entry name" value="XPG/Rad2"/>
</dbReference>
<evidence type="ECO:0000313" key="3">
    <source>
        <dbReference type="Proteomes" id="UP001159363"/>
    </source>
</evidence>
<comment type="caution">
    <text evidence="2">The sequence shown here is derived from an EMBL/GenBank/DDBJ whole genome shotgun (WGS) entry which is preliminary data.</text>
</comment>
<dbReference type="EMBL" id="JARBHB010000003">
    <property type="protein sequence ID" value="KAJ8889245.1"/>
    <property type="molecule type" value="Genomic_DNA"/>
</dbReference>
<protein>
    <recommendedName>
        <fullName evidence="1">XPG-I domain-containing protein</fullName>
    </recommendedName>
</protein>
<evidence type="ECO:0000313" key="2">
    <source>
        <dbReference type="EMBL" id="KAJ8889245.1"/>
    </source>
</evidence>
<dbReference type="InterPro" id="IPR029060">
    <property type="entry name" value="PIN-like_dom_sf"/>
</dbReference>
<organism evidence="2 3">
    <name type="scientific">Dryococelus australis</name>
    <dbReference type="NCBI Taxonomy" id="614101"/>
    <lineage>
        <taxon>Eukaryota</taxon>
        <taxon>Metazoa</taxon>
        <taxon>Ecdysozoa</taxon>
        <taxon>Arthropoda</taxon>
        <taxon>Hexapoda</taxon>
        <taxon>Insecta</taxon>
        <taxon>Pterygota</taxon>
        <taxon>Neoptera</taxon>
        <taxon>Polyneoptera</taxon>
        <taxon>Phasmatodea</taxon>
        <taxon>Verophasmatodea</taxon>
        <taxon>Anareolatae</taxon>
        <taxon>Phasmatidae</taxon>
        <taxon>Eurycanthinae</taxon>
        <taxon>Dryococelus</taxon>
    </lineage>
</organism>
<dbReference type="Gene3D" id="3.40.50.1010">
    <property type="entry name" value="5'-nuclease"/>
    <property type="match status" value="1"/>
</dbReference>
<dbReference type="InterPro" id="IPR006086">
    <property type="entry name" value="XPG-I_dom"/>
</dbReference>
<proteinExistence type="predicted"/>
<dbReference type="PANTHER" id="PTHR11081:SF70">
    <property type="entry name" value="FLAP ENDONUCLEASE GEN HOMOLOG 1"/>
    <property type="match status" value="1"/>
</dbReference>
<dbReference type="PANTHER" id="PTHR11081">
    <property type="entry name" value="FLAP ENDONUCLEASE FAMILY MEMBER"/>
    <property type="match status" value="1"/>
</dbReference>
<dbReference type="InterPro" id="IPR008918">
    <property type="entry name" value="HhH2"/>
</dbReference>
<dbReference type="SMART" id="SM00279">
    <property type="entry name" value="HhH2"/>
    <property type="match status" value="1"/>
</dbReference>